<reference evidence="5 6" key="1">
    <citation type="submission" date="2016-09" db="EMBL/GenBank/DDBJ databases">
        <authorList>
            <person name="Capua I."/>
            <person name="De Benedictis P."/>
            <person name="Joannis T."/>
            <person name="Lombin L.H."/>
            <person name="Cattoli G."/>
        </authorList>
    </citation>
    <scope>NUCLEOTIDE SEQUENCE [LARGE SCALE GENOMIC DNA]</scope>
    <source>
        <strain evidence="5 6">GluBS11</strain>
    </source>
</reference>
<gene>
    <name evidence="5" type="ORF">SAMN05421730_102922</name>
</gene>
<dbReference type="SUPFAM" id="SSF46785">
    <property type="entry name" value="Winged helix' DNA-binding domain"/>
    <property type="match status" value="1"/>
</dbReference>
<dbReference type="OrthoDB" id="9797223at2"/>
<dbReference type="SMART" id="SM01134">
    <property type="entry name" value="DeoRC"/>
    <property type="match status" value="1"/>
</dbReference>
<protein>
    <submittedName>
        <fullName evidence="5">DNA-binding transcriptional regulator of sugar metabolism, DeoR/GlpR family</fullName>
    </submittedName>
</protein>
<feature type="domain" description="HTH deoR-type" evidence="4">
    <location>
        <begin position="3"/>
        <end position="58"/>
    </location>
</feature>
<dbReference type="InterPro" id="IPR014036">
    <property type="entry name" value="DeoR-like_C"/>
</dbReference>
<dbReference type="Pfam" id="PF00455">
    <property type="entry name" value="DeoRC"/>
    <property type="match status" value="1"/>
</dbReference>
<evidence type="ECO:0000259" key="4">
    <source>
        <dbReference type="PROSITE" id="PS51000"/>
    </source>
</evidence>
<dbReference type="Pfam" id="PF08220">
    <property type="entry name" value="HTH_DeoR"/>
    <property type="match status" value="1"/>
</dbReference>
<dbReference type="PROSITE" id="PS00894">
    <property type="entry name" value="HTH_DEOR_1"/>
    <property type="match status" value="1"/>
</dbReference>
<evidence type="ECO:0000313" key="6">
    <source>
        <dbReference type="Proteomes" id="UP000199315"/>
    </source>
</evidence>
<keyword evidence="3" id="KW-0804">Transcription</keyword>
<dbReference type="Gene3D" id="1.10.10.10">
    <property type="entry name" value="Winged helix-like DNA-binding domain superfamily/Winged helix DNA-binding domain"/>
    <property type="match status" value="1"/>
</dbReference>
<dbReference type="Proteomes" id="UP000199315">
    <property type="component" value="Unassembled WGS sequence"/>
</dbReference>
<dbReference type="AlphaFoldDB" id="A0A1D3TXB5"/>
<dbReference type="STRING" id="1619234.SAMN05421730_102922"/>
<accession>A0A1D3TXB5</accession>
<proteinExistence type="predicted"/>
<evidence type="ECO:0000256" key="2">
    <source>
        <dbReference type="ARBA" id="ARBA00023125"/>
    </source>
</evidence>
<sequence length="266" mass="29424">MLAAERHNTILMYISEHGKATTNELSSLLNVSATTIRNDLNFLEKQGQLLKAYGGAFPISHPDIEHPAVPVISQGFLKRASQNKAEKEAISEAALKYIHDDQCIILDASTTSYTLAKKLNRFNRLTVVTNGLYTMLTLKEFPNITVILIGGIVTPQSGFVEGTLSSDLINKINADIAFFSATSFTPEDGLTVFNMYEAAMKNLFLKRSKHCIALLDHSKLGSISVASFGTSDSLSLLITDEKIDKETLNEYKEKKIKVEVAPYFRK</sequence>
<name>A0A1D3TXB5_9FIRM</name>
<dbReference type="InterPro" id="IPR001034">
    <property type="entry name" value="DeoR_HTH"/>
</dbReference>
<dbReference type="PROSITE" id="PS51000">
    <property type="entry name" value="HTH_DEOR_2"/>
    <property type="match status" value="1"/>
</dbReference>
<dbReference type="InterPro" id="IPR050313">
    <property type="entry name" value="Carb_Metab_HTH_regulators"/>
</dbReference>
<dbReference type="RefSeq" id="WP_091236173.1">
    <property type="nucleotide sequence ID" value="NZ_FMKA01000029.1"/>
</dbReference>
<dbReference type="GO" id="GO:0003677">
    <property type="term" value="F:DNA binding"/>
    <property type="evidence" value="ECO:0007669"/>
    <property type="project" value="UniProtKB-KW"/>
</dbReference>
<dbReference type="InterPro" id="IPR018356">
    <property type="entry name" value="Tscrpt_reg_HTH_DeoR_CS"/>
</dbReference>
<evidence type="ECO:0000256" key="1">
    <source>
        <dbReference type="ARBA" id="ARBA00023015"/>
    </source>
</evidence>
<dbReference type="PRINTS" id="PR00037">
    <property type="entry name" value="HTHLACR"/>
</dbReference>
<evidence type="ECO:0000256" key="3">
    <source>
        <dbReference type="ARBA" id="ARBA00023163"/>
    </source>
</evidence>
<dbReference type="PANTHER" id="PTHR30363:SF44">
    <property type="entry name" value="AGA OPERON TRANSCRIPTIONAL REPRESSOR-RELATED"/>
    <property type="match status" value="1"/>
</dbReference>
<keyword evidence="2 5" id="KW-0238">DNA-binding</keyword>
<dbReference type="GO" id="GO:0003700">
    <property type="term" value="F:DNA-binding transcription factor activity"/>
    <property type="evidence" value="ECO:0007669"/>
    <property type="project" value="InterPro"/>
</dbReference>
<dbReference type="InterPro" id="IPR037171">
    <property type="entry name" value="NagB/RpiA_transferase-like"/>
</dbReference>
<organism evidence="5 6">
    <name type="scientific">Anaerobium acetethylicum</name>
    <dbReference type="NCBI Taxonomy" id="1619234"/>
    <lineage>
        <taxon>Bacteria</taxon>
        <taxon>Bacillati</taxon>
        <taxon>Bacillota</taxon>
        <taxon>Clostridia</taxon>
        <taxon>Lachnospirales</taxon>
        <taxon>Lachnospiraceae</taxon>
        <taxon>Anaerobium</taxon>
    </lineage>
</organism>
<dbReference type="PANTHER" id="PTHR30363">
    <property type="entry name" value="HTH-TYPE TRANSCRIPTIONAL REGULATOR SRLR-RELATED"/>
    <property type="match status" value="1"/>
</dbReference>
<dbReference type="Gene3D" id="3.40.50.1360">
    <property type="match status" value="1"/>
</dbReference>
<dbReference type="InterPro" id="IPR036388">
    <property type="entry name" value="WH-like_DNA-bd_sf"/>
</dbReference>
<dbReference type="SMART" id="SM00420">
    <property type="entry name" value="HTH_DEOR"/>
    <property type="match status" value="1"/>
</dbReference>
<evidence type="ECO:0000313" key="5">
    <source>
        <dbReference type="EMBL" id="SCP98942.1"/>
    </source>
</evidence>
<keyword evidence="1" id="KW-0805">Transcription regulation</keyword>
<dbReference type="SUPFAM" id="SSF100950">
    <property type="entry name" value="NagB/RpiA/CoA transferase-like"/>
    <property type="match status" value="1"/>
</dbReference>
<keyword evidence="6" id="KW-1185">Reference proteome</keyword>
<dbReference type="InterPro" id="IPR036390">
    <property type="entry name" value="WH_DNA-bd_sf"/>
</dbReference>
<dbReference type="EMBL" id="FMKA01000029">
    <property type="protein sequence ID" value="SCP98942.1"/>
    <property type="molecule type" value="Genomic_DNA"/>
</dbReference>